<evidence type="ECO:0000313" key="2">
    <source>
        <dbReference type="EMBL" id="KAJ3561092.1"/>
    </source>
</evidence>
<proteinExistence type="predicted"/>
<organism evidence="2 3">
    <name type="scientific">Xylaria arbuscula</name>
    <dbReference type="NCBI Taxonomy" id="114810"/>
    <lineage>
        <taxon>Eukaryota</taxon>
        <taxon>Fungi</taxon>
        <taxon>Dikarya</taxon>
        <taxon>Ascomycota</taxon>
        <taxon>Pezizomycotina</taxon>
        <taxon>Sordariomycetes</taxon>
        <taxon>Xylariomycetidae</taxon>
        <taxon>Xylariales</taxon>
        <taxon>Xylariaceae</taxon>
        <taxon>Xylaria</taxon>
    </lineage>
</organism>
<dbReference type="EMBL" id="JANPWZ010002135">
    <property type="protein sequence ID" value="KAJ3561092.1"/>
    <property type="molecule type" value="Genomic_DNA"/>
</dbReference>
<feature type="region of interest" description="Disordered" evidence="1">
    <location>
        <begin position="95"/>
        <end position="123"/>
    </location>
</feature>
<dbReference type="AlphaFoldDB" id="A0A9W8TIU2"/>
<evidence type="ECO:0000256" key="1">
    <source>
        <dbReference type="SAM" id="MobiDB-lite"/>
    </source>
</evidence>
<feature type="compositionally biased region" description="Basic and acidic residues" evidence="1">
    <location>
        <begin position="44"/>
        <end position="54"/>
    </location>
</feature>
<feature type="compositionally biased region" description="Polar residues" evidence="1">
    <location>
        <begin position="1"/>
        <end position="16"/>
    </location>
</feature>
<reference evidence="2" key="1">
    <citation type="submission" date="2022-07" db="EMBL/GenBank/DDBJ databases">
        <title>Genome Sequence of Xylaria arbuscula.</title>
        <authorList>
            <person name="Buettner E."/>
        </authorList>
    </citation>
    <scope>NUCLEOTIDE SEQUENCE</scope>
    <source>
        <strain evidence="2">VT107</strain>
    </source>
</reference>
<gene>
    <name evidence="2" type="ORF">NPX13_g9076</name>
</gene>
<feature type="compositionally biased region" description="Basic and acidic residues" evidence="1">
    <location>
        <begin position="25"/>
        <end position="38"/>
    </location>
</feature>
<feature type="region of interest" description="Disordered" evidence="1">
    <location>
        <begin position="1"/>
        <end position="74"/>
    </location>
</feature>
<accession>A0A9W8TIU2</accession>
<dbReference type="Proteomes" id="UP001148614">
    <property type="component" value="Unassembled WGS sequence"/>
</dbReference>
<evidence type="ECO:0000313" key="3">
    <source>
        <dbReference type="Proteomes" id="UP001148614"/>
    </source>
</evidence>
<name>A0A9W8TIU2_9PEZI</name>
<keyword evidence="3" id="KW-1185">Reference proteome</keyword>
<sequence>MQPETTATQPADSTENATTATATELSREDVDPVKKEVHNSSGRENSREVREVGMKKAPKRRLSRAPVGDDVDELGDEYVEIQEAEYIGEEERDGLQVVKHRKTSRENKAAARAGKVASRRRSTLSPWELHGLISGAVESPRR</sequence>
<protein>
    <submittedName>
        <fullName evidence="2">Uncharacterized protein</fullName>
    </submittedName>
</protein>
<comment type="caution">
    <text evidence="2">The sequence shown here is derived from an EMBL/GenBank/DDBJ whole genome shotgun (WGS) entry which is preliminary data.</text>
</comment>